<feature type="coiled-coil region" evidence="1">
    <location>
        <begin position="530"/>
        <end position="580"/>
    </location>
</feature>
<evidence type="ECO:0008006" key="7">
    <source>
        <dbReference type="Google" id="ProtNLM"/>
    </source>
</evidence>
<feature type="compositionally biased region" description="Polar residues" evidence="2">
    <location>
        <begin position="283"/>
        <end position="300"/>
    </location>
</feature>
<dbReference type="AlphaFoldDB" id="A0ABD0LQP2"/>
<reference evidence="5 6" key="1">
    <citation type="journal article" date="2023" name="Sci. Data">
        <title>Genome assembly of the Korean intertidal mud-creeper Batillaria attramentaria.</title>
        <authorList>
            <person name="Patra A.K."/>
            <person name="Ho P.T."/>
            <person name="Jun S."/>
            <person name="Lee S.J."/>
            <person name="Kim Y."/>
            <person name="Won Y.J."/>
        </authorList>
    </citation>
    <scope>NUCLEOTIDE SEQUENCE [LARGE SCALE GENOMIC DNA]</scope>
    <source>
        <strain evidence="5">Wonlab-2016</strain>
    </source>
</reference>
<dbReference type="PANTHER" id="PTHR23322">
    <property type="entry name" value="FAS-ASSOCIATED PROTEIN"/>
    <property type="match status" value="1"/>
</dbReference>
<keyword evidence="6" id="KW-1185">Reference proteome</keyword>
<organism evidence="5 6">
    <name type="scientific">Batillaria attramentaria</name>
    <dbReference type="NCBI Taxonomy" id="370345"/>
    <lineage>
        <taxon>Eukaryota</taxon>
        <taxon>Metazoa</taxon>
        <taxon>Spiralia</taxon>
        <taxon>Lophotrochozoa</taxon>
        <taxon>Mollusca</taxon>
        <taxon>Gastropoda</taxon>
        <taxon>Caenogastropoda</taxon>
        <taxon>Sorbeoconcha</taxon>
        <taxon>Cerithioidea</taxon>
        <taxon>Batillariidae</taxon>
        <taxon>Batillaria</taxon>
    </lineage>
</organism>
<protein>
    <recommendedName>
        <fullName evidence="7">UBX domain-containing protein</fullName>
    </recommendedName>
</protein>
<dbReference type="Pfam" id="PF14555">
    <property type="entry name" value="UBA_4"/>
    <property type="match status" value="1"/>
</dbReference>
<accession>A0ABD0LQP2</accession>
<evidence type="ECO:0000313" key="5">
    <source>
        <dbReference type="EMBL" id="KAK7501481.1"/>
    </source>
</evidence>
<evidence type="ECO:0000256" key="1">
    <source>
        <dbReference type="SAM" id="Coils"/>
    </source>
</evidence>
<feature type="compositionally biased region" description="Low complexity" evidence="2">
    <location>
        <begin position="84"/>
        <end position="100"/>
    </location>
</feature>
<name>A0ABD0LQP2_9CAEN</name>
<feature type="domain" description="UBX" evidence="3">
    <location>
        <begin position="594"/>
        <end position="671"/>
    </location>
</feature>
<dbReference type="Gene3D" id="3.10.20.90">
    <property type="entry name" value="Phosphatidylinositol 3-kinase Catalytic Subunit, Chain A, domain 1"/>
    <property type="match status" value="3"/>
</dbReference>
<feature type="region of interest" description="Disordered" evidence="2">
    <location>
        <begin position="276"/>
        <end position="312"/>
    </location>
</feature>
<dbReference type="InterPro" id="IPR006577">
    <property type="entry name" value="UAS"/>
</dbReference>
<dbReference type="PROSITE" id="PS50033">
    <property type="entry name" value="UBX"/>
    <property type="match status" value="1"/>
</dbReference>
<evidence type="ECO:0000259" key="4">
    <source>
        <dbReference type="PROSITE" id="PS50053"/>
    </source>
</evidence>
<proteinExistence type="predicted"/>
<dbReference type="SMART" id="SM00166">
    <property type="entry name" value="UBX"/>
    <property type="match status" value="1"/>
</dbReference>
<dbReference type="SMART" id="SM00594">
    <property type="entry name" value="UAS"/>
    <property type="match status" value="1"/>
</dbReference>
<keyword evidence="1" id="KW-0175">Coiled coil</keyword>
<dbReference type="InterPro" id="IPR036249">
    <property type="entry name" value="Thioredoxin-like_sf"/>
</dbReference>
<dbReference type="InterPro" id="IPR033043">
    <property type="entry name" value="FAF1-like_UBX"/>
</dbReference>
<feature type="region of interest" description="Disordered" evidence="2">
    <location>
        <begin position="45"/>
        <end position="105"/>
    </location>
</feature>
<dbReference type="CDD" id="cd17129">
    <property type="entry name" value="Ubl1_FAF1"/>
    <property type="match status" value="1"/>
</dbReference>
<evidence type="ECO:0000259" key="3">
    <source>
        <dbReference type="PROSITE" id="PS50033"/>
    </source>
</evidence>
<dbReference type="InterPro" id="IPR001012">
    <property type="entry name" value="UBX_dom"/>
</dbReference>
<dbReference type="Proteomes" id="UP001519460">
    <property type="component" value="Unassembled WGS sequence"/>
</dbReference>
<dbReference type="Gene3D" id="3.40.30.10">
    <property type="entry name" value="Glutaredoxin"/>
    <property type="match status" value="1"/>
</dbReference>
<dbReference type="PANTHER" id="PTHR23322:SF96">
    <property type="entry name" value="FAS-ASSOCIATED FACTOR 1"/>
    <property type="match status" value="1"/>
</dbReference>
<gene>
    <name evidence="5" type="ORF">BaRGS_00007285</name>
</gene>
<dbReference type="InterPro" id="IPR000626">
    <property type="entry name" value="Ubiquitin-like_dom"/>
</dbReference>
<dbReference type="Gene3D" id="1.10.8.10">
    <property type="entry name" value="DNA helicase RuvA subunit, C-terminal domain"/>
    <property type="match status" value="1"/>
</dbReference>
<feature type="compositionally biased region" description="Polar residues" evidence="2">
    <location>
        <begin position="58"/>
        <end position="72"/>
    </location>
</feature>
<dbReference type="CDD" id="cd01771">
    <property type="entry name" value="UBX_UBXN3A"/>
    <property type="match status" value="1"/>
</dbReference>
<dbReference type="EMBL" id="JACVVK020000031">
    <property type="protein sequence ID" value="KAK7501481.1"/>
    <property type="molecule type" value="Genomic_DNA"/>
</dbReference>
<dbReference type="InterPro" id="IPR050730">
    <property type="entry name" value="UBX_domain-protein"/>
</dbReference>
<comment type="caution">
    <text evidence="5">The sequence shown here is derived from an EMBL/GenBank/DDBJ whole genome shotgun (WGS) entry which is preliminary data.</text>
</comment>
<sequence>MADTRDQMLVDFQAFTGIDDVDTCTAILAQHDWNLELAVNSIMHDESPTDVGPARMTPQETGRSSESSQFVDRSSPILIDDDASASGPSGSSGLPHSFGGARSNTTPTRMINFNVEYRQHNIPIVLPDTETVGKIKEMLQAEIGIPVDKQELKGLVKRRVDDSTVLRDLYLPKDNVLYLLTPHLCSPTDHAAAVNRAQVSHKHDEYKLKVVFRNGTQYRMYNLRFKGSKTIKEVKQDVYTLTNVPVRCQSWKGWPSDVNDETCLCDSEVPFPNHELEMEEKAPSSTQNAKHSKPQSSKSTEVLMDSDSDDGIVEPDVEDDMFETQDIPQTRRNEPLMSPDNQTETEALEQFSREFAERYGEVHPVFYIGSLDDAIRDALQVKATERKLLALYLHHDDSIQANVFCSQLLCSESVVNFLSANFLTWAWDLTHPDNMSRLVTAATKHFGSIAANQIRSYRTEQLPALLIISRSKATNEVLDAIQGHVTLVELMTRLLHAVDVFTEQKNLDIAEERERMHREMIKQEQDIAYQESLEADRKKAEAAREVEEQQRQERERQLALELAEERKRREEEAVKEAIKESIAKSVPDEPAEDAEGAIAKLRFRIPGGQLIERRFWADNTLQDLLNFLTGKGFHTEDYKVLTTYPRRDVTQLDLSQTLESVKLYPQETLTLEEK</sequence>
<evidence type="ECO:0000313" key="6">
    <source>
        <dbReference type="Proteomes" id="UP001519460"/>
    </source>
</evidence>
<evidence type="ECO:0000256" key="2">
    <source>
        <dbReference type="SAM" id="MobiDB-lite"/>
    </source>
</evidence>
<dbReference type="Pfam" id="PF00789">
    <property type="entry name" value="UBX"/>
    <property type="match status" value="1"/>
</dbReference>
<dbReference type="Pfam" id="PF21021">
    <property type="entry name" value="FAF1"/>
    <property type="match status" value="1"/>
</dbReference>
<feature type="domain" description="Ubiquitin-like" evidence="4">
    <location>
        <begin position="111"/>
        <end position="180"/>
    </location>
</feature>
<dbReference type="PROSITE" id="PS50053">
    <property type="entry name" value="UBIQUITIN_2"/>
    <property type="match status" value="1"/>
</dbReference>
<dbReference type="InterPro" id="IPR029071">
    <property type="entry name" value="Ubiquitin-like_domsf"/>
</dbReference>
<dbReference type="InterPro" id="IPR049483">
    <property type="entry name" value="FAF1_2-like_UAS"/>
</dbReference>
<dbReference type="SUPFAM" id="SSF54236">
    <property type="entry name" value="Ubiquitin-like"/>
    <property type="match status" value="3"/>
</dbReference>
<dbReference type="SUPFAM" id="SSF52833">
    <property type="entry name" value="Thioredoxin-like"/>
    <property type="match status" value="1"/>
</dbReference>